<accession>A0A0A0D0N6</accession>
<keyword evidence="1 2" id="KW-0732">Signal</keyword>
<dbReference type="Gene3D" id="3.40.190.10">
    <property type="entry name" value="Periplasmic binding protein-like II"/>
    <property type="match status" value="2"/>
</dbReference>
<feature type="chain" id="PRO_5001960683" evidence="2">
    <location>
        <begin position="27"/>
        <end position="309"/>
    </location>
</feature>
<proteinExistence type="predicted"/>
<dbReference type="Proteomes" id="UP000029995">
    <property type="component" value="Unassembled WGS sequence"/>
</dbReference>
<dbReference type="Pfam" id="PF00497">
    <property type="entry name" value="SBP_bac_3"/>
    <property type="match status" value="1"/>
</dbReference>
<reference evidence="4 5" key="1">
    <citation type="submission" date="2014-01" db="EMBL/GenBank/DDBJ databases">
        <title>Genome sequence determination for a cystic fibrosis isolate, Inquilinus limosus.</title>
        <authorList>
            <person name="Pino M."/>
            <person name="Di Conza J."/>
            <person name="Gutkind G."/>
        </authorList>
    </citation>
    <scope>NUCLEOTIDE SEQUENCE [LARGE SCALE GENOMIC DNA]</scope>
    <source>
        <strain evidence="4 5">MP06</strain>
    </source>
</reference>
<organism evidence="4 5">
    <name type="scientific">Inquilinus limosus MP06</name>
    <dbReference type="NCBI Taxonomy" id="1398085"/>
    <lineage>
        <taxon>Bacteria</taxon>
        <taxon>Pseudomonadati</taxon>
        <taxon>Pseudomonadota</taxon>
        <taxon>Alphaproteobacteria</taxon>
        <taxon>Rhodospirillales</taxon>
        <taxon>Rhodospirillaceae</taxon>
        <taxon>Inquilinus</taxon>
    </lineage>
</organism>
<dbReference type="SUPFAM" id="SSF53850">
    <property type="entry name" value="Periplasmic binding protein-like II"/>
    <property type="match status" value="1"/>
</dbReference>
<sequence>MFGSISRRAAAALLLALAAGAGPALAQSLDLSPEQPGRLRAEKDAAIAATIPKDFRFAEEGMLTVAVAPGQPPIATYATDARTVVGADPDLAQLVADVLGLKLKLIAVAWADWPLGLASGKYDAVISNVGVTEERKQRFDFSSYRKGLHGFYVKSGSPIMAIREPKDIAGLRIITASGTNQERILLEWNRQNQTRGLAPAELQYYDDQAAWGLAIQAGRADALFSVNAALAYQARDGSLKPVGTVSSGWPLDAEAGITTRRGSGLADAFTAAINELIADGKYAGSLARWNLSAEAINRSRTNPPGLPAF</sequence>
<dbReference type="EMBL" id="JANX01000523">
    <property type="protein sequence ID" value="KGM31383.1"/>
    <property type="molecule type" value="Genomic_DNA"/>
</dbReference>
<evidence type="ECO:0000259" key="3">
    <source>
        <dbReference type="SMART" id="SM00062"/>
    </source>
</evidence>
<dbReference type="SMART" id="SM00062">
    <property type="entry name" value="PBPb"/>
    <property type="match status" value="1"/>
</dbReference>
<feature type="signal peptide" evidence="2">
    <location>
        <begin position="1"/>
        <end position="26"/>
    </location>
</feature>
<evidence type="ECO:0000256" key="1">
    <source>
        <dbReference type="ARBA" id="ARBA00022729"/>
    </source>
</evidence>
<name>A0A0A0D0N6_9PROT</name>
<gene>
    <name evidence="4" type="ORF">P409_27500</name>
</gene>
<comment type="caution">
    <text evidence="4">The sequence shown here is derived from an EMBL/GenBank/DDBJ whole genome shotgun (WGS) entry which is preliminary data.</text>
</comment>
<evidence type="ECO:0000256" key="2">
    <source>
        <dbReference type="SAM" id="SignalP"/>
    </source>
</evidence>
<dbReference type="PANTHER" id="PTHR35936:SF17">
    <property type="entry name" value="ARGININE-BINDING EXTRACELLULAR PROTEIN ARTP"/>
    <property type="match status" value="1"/>
</dbReference>
<dbReference type="PANTHER" id="PTHR35936">
    <property type="entry name" value="MEMBRANE-BOUND LYTIC MUREIN TRANSGLYCOSYLASE F"/>
    <property type="match status" value="1"/>
</dbReference>
<dbReference type="CDD" id="cd01004">
    <property type="entry name" value="PBP2_MidA_like"/>
    <property type="match status" value="1"/>
</dbReference>
<dbReference type="OrthoDB" id="5419093at2"/>
<dbReference type="RefSeq" id="WP_034845905.1">
    <property type="nucleotide sequence ID" value="NZ_JANX01000523.1"/>
</dbReference>
<dbReference type="AlphaFoldDB" id="A0A0A0D0N6"/>
<dbReference type="InterPro" id="IPR001638">
    <property type="entry name" value="Solute-binding_3/MltF_N"/>
</dbReference>
<evidence type="ECO:0000313" key="4">
    <source>
        <dbReference type="EMBL" id="KGM31383.1"/>
    </source>
</evidence>
<feature type="domain" description="Solute-binding protein family 3/N-terminal" evidence="3">
    <location>
        <begin position="62"/>
        <end position="286"/>
    </location>
</feature>
<evidence type="ECO:0000313" key="5">
    <source>
        <dbReference type="Proteomes" id="UP000029995"/>
    </source>
</evidence>
<protein>
    <submittedName>
        <fullName evidence="4">ABC transporter substrate-binding protein</fullName>
    </submittedName>
</protein>